<feature type="transmembrane region" description="Helical" evidence="1">
    <location>
        <begin position="44"/>
        <end position="63"/>
    </location>
</feature>
<protein>
    <submittedName>
        <fullName evidence="2">Uncharacterized protein</fullName>
    </submittedName>
</protein>
<dbReference type="Proteomes" id="UP000003936">
    <property type="component" value="Chromosome"/>
</dbReference>
<proteinExistence type="predicted"/>
<gene>
    <name evidence="2" type="ORF">A359_07020</name>
</gene>
<keyword evidence="1" id="KW-0812">Transmembrane</keyword>
<evidence type="ECO:0000256" key="1">
    <source>
        <dbReference type="SAM" id="Phobius"/>
    </source>
</evidence>
<name>J3Z467_9ENTR</name>
<evidence type="ECO:0000313" key="2">
    <source>
        <dbReference type="EMBL" id="AFP85079.1"/>
    </source>
</evidence>
<dbReference type="HOGENOM" id="CLU_2467247_0_0_6"/>
<dbReference type="KEGG" id="sect:A359_07020"/>
<organism evidence="2 3">
    <name type="scientific">secondary endosymbiont of Ctenarytaina eucalypti</name>
    <dbReference type="NCBI Taxonomy" id="1199245"/>
    <lineage>
        <taxon>Bacteria</taxon>
        <taxon>Pseudomonadati</taxon>
        <taxon>Pseudomonadota</taxon>
        <taxon>Gammaproteobacteria</taxon>
        <taxon>Enterobacterales</taxon>
        <taxon>Enterobacteriaceae</taxon>
        <taxon>aphid secondary symbionts</taxon>
    </lineage>
</organism>
<dbReference type="AlphaFoldDB" id="J3Z467"/>
<sequence>MLIGDEAFVVYANHLNHIAYHAVKPSDFVFQVVTIALRGRQYIYFFRTIYIVSDVVILMVLRMTEYLNAIYWGPALVLYVVFFLLCDF</sequence>
<feature type="transmembrane region" description="Helical" evidence="1">
    <location>
        <begin position="69"/>
        <end position="86"/>
    </location>
</feature>
<keyword evidence="1" id="KW-1133">Transmembrane helix</keyword>
<dbReference type="EMBL" id="CP003546">
    <property type="protein sequence ID" value="AFP85079.1"/>
    <property type="molecule type" value="Genomic_DNA"/>
</dbReference>
<keyword evidence="3" id="KW-1185">Reference proteome</keyword>
<reference evidence="2 3" key="1">
    <citation type="journal article" date="2012" name="Mol. Biol. Evol.">
        <title>Genome reduction and co-evolution between the primary and secondary bacterial symbionts of psyllids.</title>
        <authorList>
            <person name="Sloan D.B."/>
            <person name="Moran N.A."/>
        </authorList>
    </citation>
    <scope>NUCLEOTIDE SEQUENCE [LARGE SCALE GENOMIC DNA]</scope>
    <source>
        <strain evidence="2">Ceuc_S</strain>
    </source>
</reference>
<keyword evidence="1" id="KW-0472">Membrane</keyword>
<accession>J3Z467</accession>
<evidence type="ECO:0000313" key="3">
    <source>
        <dbReference type="Proteomes" id="UP000003936"/>
    </source>
</evidence>